<dbReference type="OrthoDB" id="9775130at2"/>
<dbReference type="Proteomes" id="UP000232638">
    <property type="component" value="Plasmid pTs417"/>
</dbReference>
<dbReference type="InterPro" id="IPR000801">
    <property type="entry name" value="Esterase-like"/>
</dbReference>
<proteinExistence type="predicted"/>
<keyword evidence="1" id="KW-0614">Plasmid</keyword>
<dbReference type="PANTHER" id="PTHR48098:SF3">
    <property type="entry name" value="IRON(III) ENTEROBACTIN ESTERASE"/>
    <property type="match status" value="1"/>
</dbReference>
<reference evidence="1 2" key="1">
    <citation type="submission" date="2017-03" db="EMBL/GenBank/DDBJ databases">
        <title>Complete genome sequence of Candidatus 'Thiodictyon syntrophicum' sp. nov. strain Cad16T, a photolithoautotroph purple sulfur bacterium isolated from an alpine meromictic lake.</title>
        <authorList>
            <person name="Luedin S.M."/>
            <person name="Pothier J.F."/>
            <person name="Danza F."/>
            <person name="Storelli N."/>
            <person name="Wittwer M."/>
            <person name="Tonolla M."/>
        </authorList>
    </citation>
    <scope>NUCLEOTIDE SEQUENCE [LARGE SCALE GENOMIC DNA]</scope>
    <source>
        <strain evidence="1 2">Cad16T</strain>
        <plasmid evidence="2">Plasmid pts417</plasmid>
    </source>
</reference>
<accession>A0A2K8UIK1</accession>
<geneLocation type="plasmid" evidence="2">
    <name>pts417</name>
</geneLocation>
<protein>
    <submittedName>
        <fullName evidence="1">Esterase</fullName>
    </submittedName>
</protein>
<dbReference type="InterPro" id="IPR029058">
    <property type="entry name" value="AB_hydrolase_fold"/>
</dbReference>
<dbReference type="Gene3D" id="3.40.50.1820">
    <property type="entry name" value="alpha/beta hydrolase"/>
    <property type="match status" value="1"/>
</dbReference>
<evidence type="ECO:0000313" key="2">
    <source>
        <dbReference type="Proteomes" id="UP000232638"/>
    </source>
</evidence>
<dbReference type="KEGG" id="tsy:THSYN_30895"/>
<name>A0A2K8UIK1_9GAMM</name>
<dbReference type="Pfam" id="PF00756">
    <property type="entry name" value="Esterase"/>
    <property type="match status" value="1"/>
</dbReference>
<sequence>MNREYHRWYSERLGRTMELLVFGHAGAKVLVFPTRDGRFHEYEDLRVVAALDHKIRAGQLQLYCVDSIDWESLYCDWCHPADRLRRHCAFEEYILNEVLPLMAMKNPHPCTIAHGCSLGAFHAVNIALRHPQLFQKVAAFSGRYDLTLNVDDFRDLFSGHRDALVYYHTPVQYLANLYCPERLAALRRMDIVLVVGNEDPFLDNNRYLSRLLWEKGIRHSLHEWDGRAHRGSSWRRMAPLYV</sequence>
<dbReference type="AlphaFoldDB" id="A0A2K8UIK1"/>
<keyword evidence="2" id="KW-1185">Reference proteome</keyword>
<evidence type="ECO:0000313" key="1">
    <source>
        <dbReference type="EMBL" id="AUB85309.1"/>
    </source>
</evidence>
<dbReference type="SUPFAM" id="SSF53474">
    <property type="entry name" value="alpha/beta-Hydrolases"/>
    <property type="match status" value="1"/>
</dbReference>
<dbReference type="PANTHER" id="PTHR48098">
    <property type="entry name" value="ENTEROCHELIN ESTERASE-RELATED"/>
    <property type="match status" value="1"/>
</dbReference>
<dbReference type="EMBL" id="CP020371">
    <property type="protein sequence ID" value="AUB85309.1"/>
    <property type="molecule type" value="Genomic_DNA"/>
</dbReference>
<organism evidence="1 2">
    <name type="scientific">Candidatus Thiodictyon syntrophicum</name>
    <dbReference type="NCBI Taxonomy" id="1166950"/>
    <lineage>
        <taxon>Bacteria</taxon>
        <taxon>Pseudomonadati</taxon>
        <taxon>Pseudomonadota</taxon>
        <taxon>Gammaproteobacteria</taxon>
        <taxon>Chromatiales</taxon>
        <taxon>Chromatiaceae</taxon>
        <taxon>Thiodictyon</taxon>
    </lineage>
</organism>
<dbReference type="InterPro" id="IPR050583">
    <property type="entry name" value="Mycobacterial_A85_antigen"/>
</dbReference>
<gene>
    <name evidence="1" type="ORF">THSYN_30895</name>
</gene>
<dbReference type="RefSeq" id="WP_100922943.1">
    <property type="nucleotide sequence ID" value="NZ_CP020371.1"/>
</dbReference>